<evidence type="ECO:0000256" key="1">
    <source>
        <dbReference type="SAM" id="SignalP"/>
    </source>
</evidence>
<keyword evidence="3" id="KW-1185">Reference proteome</keyword>
<protein>
    <submittedName>
        <fullName evidence="2">Uncharacterized protein</fullName>
    </submittedName>
</protein>
<dbReference type="AlphaFoldDB" id="A0A6A4H9S7"/>
<feature type="chain" id="PRO_5025474467" evidence="1">
    <location>
        <begin position="19"/>
        <end position="61"/>
    </location>
</feature>
<evidence type="ECO:0000313" key="3">
    <source>
        <dbReference type="Proteomes" id="UP000799118"/>
    </source>
</evidence>
<accession>A0A6A4H9S7</accession>
<proteinExistence type="predicted"/>
<organism evidence="2 3">
    <name type="scientific">Gymnopus androsaceus JB14</name>
    <dbReference type="NCBI Taxonomy" id="1447944"/>
    <lineage>
        <taxon>Eukaryota</taxon>
        <taxon>Fungi</taxon>
        <taxon>Dikarya</taxon>
        <taxon>Basidiomycota</taxon>
        <taxon>Agaricomycotina</taxon>
        <taxon>Agaricomycetes</taxon>
        <taxon>Agaricomycetidae</taxon>
        <taxon>Agaricales</taxon>
        <taxon>Marasmiineae</taxon>
        <taxon>Omphalotaceae</taxon>
        <taxon>Gymnopus</taxon>
    </lineage>
</organism>
<reference evidence="2" key="1">
    <citation type="journal article" date="2019" name="Environ. Microbiol.">
        <title>Fungal ecological strategies reflected in gene transcription - a case study of two litter decomposers.</title>
        <authorList>
            <person name="Barbi F."/>
            <person name="Kohler A."/>
            <person name="Barry K."/>
            <person name="Baskaran P."/>
            <person name="Daum C."/>
            <person name="Fauchery L."/>
            <person name="Ihrmark K."/>
            <person name="Kuo A."/>
            <person name="LaButti K."/>
            <person name="Lipzen A."/>
            <person name="Morin E."/>
            <person name="Grigoriev I.V."/>
            <person name="Henrissat B."/>
            <person name="Lindahl B."/>
            <person name="Martin F."/>
        </authorList>
    </citation>
    <scope>NUCLEOTIDE SEQUENCE</scope>
    <source>
        <strain evidence="2">JB14</strain>
    </source>
</reference>
<dbReference type="EMBL" id="ML769561">
    <property type="protein sequence ID" value="KAE9393925.1"/>
    <property type="molecule type" value="Genomic_DNA"/>
</dbReference>
<keyword evidence="1" id="KW-0732">Signal</keyword>
<sequence>MSFVKILLLYSVLPRVAGVGAVPAPASTVTVYEGRLSRRFLATSTPSPLGDLSIRSDLVAE</sequence>
<gene>
    <name evidence="2" type="ORF">BT96DRAFT_999018</name>
</gene>
<evidence type="ECO:0000313" key="2">
    <source>
        <dbReference type="EMBL" id="KAE9393925.1"/>
    </source>
</evidence>
<dbReference type="Proteomes" id="UP000799118">
    <property type="component" value="Unassembled WGS sequence"/>
</dbReference>
<name>A0A6A4H9S7_9AGAR</name>
<feature type="signal peptide" evidence="1">
    <location>
        <begin position="1"/>
        <end position="18"/>
    </location>
</feature>